<evidence type="ECO:0000256" key="1">
    <source>
        <dbReference type="ARBA" id="ARBA00000971"/>
    </source>
</evidence>
<dbReference type="Proteomes" id="UP001187531">
    <property type="component" value="Unassembled WGS sequence"/>
</dbReference>
<evidence type="ECO:0000259" key="11">
    <source>
        <dbReference type="PROSITE" id="PS50072"/>
    </source>
</evidence>
<dbReference type="GO" id="GO:0003723">
    <property type="term" value="F:RNA binding"/>
    <property type="evidence" value="ECO:0007669"/>
    <property type="project" value="UniProtKB-UniRule"/>
</dbReference>
<feature type="compositionally biased region" description="Basic residues" evidence="10">
    <location>
        <begin position="455"/>
        <end position="469"/>
    </location>
</feature>
<sequence>MSVSFDTTLGRFTIDLFYVDSPKGCLNFMKLCKMKYYNFSLFHTVQHNFIAQAGDPTGTGKGGQSVYGLLYGEQAKYFEAELPPSRKHKSIGTVSLVNCGDKKFGSQFFITLAENLDSLDEEHCVIGQVMTGLDVITKLNEAICDKENRPYQDIRITHTVILDDPFPDPEGFLAPDRSPEPTREILQGGRIAPDEDINEFADRSQEEIEEYIKEKEAKAQATILEMIGDLPSVDVAPPENVLFVCKLNPVTTEDDLAIIFGRFGNIVSCEVIRDRETDKSLQYGFIEFDNPKSAEEAYFKMDNCLIDDRRIHVDFSQSVAHLKWRGKGKGGYAEDFDQDKFLEKRKRSKDHEKTKRKSEERRKKSSEDRQRKSSEERPRKSSEDRQRKSSEERPRKSSEDRQRKSSEEREKSPSLTIKKPSRRSIRRRSESHENGRSLSRSPQKRRRSPSEHRRSPSYRRRRSPPRRSPPRQWRNDRYWNGGRRGRSPAYSRNMNDWRRSRRSPMWRERPTRYWDDRDRHDRDSRRRRSSERDYDRRRSADRVRKSPELEHRRRSESRYSKSRSITPDIKKRKYTESSKKKRRETSSESEKSVERSPSHHKGRRSRSRSIRKERTASPVPPAPVVEMTYDKFGFLGRKPPVPTESEKKEISAREKRRSRSRKRSVSRRKSPETRKKSLEPNVDKRRRRGSTPEGRRRRSPSREKARRRSRSRNRSVTPPRKRVVTQEKPKKAEIVKERRKKVETETEESSAESSAEEVRKKKKKKAKAKKKKSRKEASGSESSQEADSDSAESDSGAEERKKKKKSKKKKSKK</sequence>
<dbReference type="PROSITE" id="PS50072">
    <property type="entry name" value="CSA_PPIASE_2"/>
    <property type="match status" value="1"/>
</dbReference>
<accession>A0AA88HI47</accession>
<dbReference type="GO" id="GO:0003755">
    <property type="term" value="F:peptidyl-prolyl cis-trans isomerase activity"/>
    <property type="evidence" value="ECO:0007669"/>
    <property type="project" value="UniProtKB-KW"/>
</dbReference>
<name>A0AA88HI47_ARTSF</name>
<evidence type="ECO:0000313" key="13">
    <source>
        <dbReference type="EMBL" id="KAK2711713.1"/>
    </source>
</evidence>
<dbReference type="InterPro" id="IPR035538">
    <property type="entry name" value="Cyclophilin_PPIL4"/>
</dbReference>
<evidence type="ECO:0000256" key="2">
    <source>
        <dbReference type="ARBA" id="ARBA00002388"/>
    </source>
</evidence>
<dbReference type="InterPro" id="IPR012677">
    <property type="entry name" value="Nucleotide-bd_a/b_plait_sf"/>
</dbReference>
<dbReference type="Gene3D" id="3.30.70.330">
    <property type="match status" value="1"/>
</dbReference>
<feature type="compositionally biased region" description="Basic and acidic residues" evidence="10">
    <location>
        <begin position="574"/>
        <end position="597"/>
    </location>
</feature>
<dbReference type="PRINTS" id="PR00153">
    <property type="entry name" value="CSAPPISMRASE"/>
</dbReference>
<comment type="caution">
    <text evidence="13">The sequence shown here is derived from an EMBL/GenBank/DDBJ whole genome shotgun (WGS) entry which is preliminary data.</text>
</comment>
<dbReference type="InterPro" id="IPR002130">
    <property type="entry name" value="Cyclophilin-type_PPIase_dom"/>
</dbReference>
<keyword evidence="14" id="KW-1185">Reference proteome</keyword>
<feature type="compositionally biased region" description="Acidic residues" evidence="10">
    <location>
        <begin position="784"/>
        <end position="796"/>
    </location>
</feature>
<comment type="function">
    <text evidence="2">PPIases accelerate the folding of proteins. It catalyzes the cis-trans isomerization of proline imidic peptide bonds in oligopeptides.</text>
</comment>
<keyword evidence="6" id="KW-0697">Rotamase</keyword>
<evidence type="ECO:0000256" key="8">
    <source>
        <dbReference type="ARBA" id="ARBA00023242"/>
    </source>
</evidence>
<dbReference type="FunFam" id="2.40.100.10:FF:000015">
    <property type="entry name" value="Peptidyl-prolyl cis-trans isomerase"/>
    <property type="match status" value="1"/>
</dbReference>
<feature type="compositionally biased region" description="Basic and acidic residues" evidence="10">
    <location>
        <begin position="505"/>
        <end position="559"/>
    </location>
</feature>
<dbReference type="InterPro" id="IPR035542">
    <property type="entry name" value="CRIP"/>
</dbReference>
<reference evidence="13" key="1">
    <citation type="submission" date="2023-07" db="EMBL/GenBank/DDBJ databases">
        <title>Chromosome-level genome assembly of Artemia franciscana.</title>
        <authorList>
            <person name="Jo E."/>
        </authorList>
    </citation>
    <scope>NUCLEOTIDE SEQUENCE</scope>
    <source>
        <tissue evidence="13">Whole body</tissue>
    </source>
</reference>
<evidence type="ECO:0000256" key="6">
    <source>
        <dbReference type="ARBA" id="ARBA00023110"/>
    </source>
</evidence>
<feature type="compositionally biased region" description="Basic residues" evidence="10">
    <location>
        <begin position="654"/>
        <end position="668"/>
    </location>
</feature>
<dbReference type="InterPro" id="IPR035979">
    <property type="entry name" value="RBD_domain_sf"/>
</dbReference>
<dbReference type="InterPro" id="IPR029000">
    <property type="entry name" value="Cyclophilin-like_dom_sf"/>
</dbReference>
<feature type="compositionally biased region" description="Basic residues" evidence="10">
    <location>
        <begin position="598"/>
        <end position="609"/>
    </location>
</feature>
<evidence type="ECO:0000256" key="3">
    <source>
        <dbReference type="ARBA" id="ARBA00004123"/>
    </source>
</evidence>
<dbReference type="SUPFAM" id="SSF50891">
    <property type="entry name" value="Cyclophilin-like"/>
    <property type="match status" value="1"/>
</dbReference>
<comment type="catalytic activity">
    <reaction evidence="1">
        <text>[protein]-peptidylproline (omega=180) = [protein]-peptidylproline (omega=0)</text>
        <dbReference type="Rhea" id="RHEA:16237"/>
        <dbReference type="Rhea" id="RHEA-COMP:10747"/>
        <dbReference type="Rhea" id="RHEA-COMP:10748"/>
        <dbReference type="ChEBI" id="CHEBI:83833"/>
        <dbReference type="ChEBI" id="CHEBI:83834"/>
        <dbReference type="EC" id="5.2.1.8"/>
    </reaction>
</comment>
<dbReference type="FunFam" id="3.30.70.330:FF:000287">
    <property type="entry name" value="Peptidyl-prolyl cis-trans isomerase"/>
    <property type="match status" value="1"/>
</dbReference>
<feature type="region of interest" description="Disordered" evidence="10">
    <location>
        <begin position="343"/>
        <end position="813"/>
    </location>
</feature>
<dbReference type="EC" id="5.2.1.8" evidence="4"/>
<protein>
    <recommendedName>
        <fullName evidence="4">peptidylprolyl isomerase</fullName>
        <ecNumber evidence="4">5.2.1.8</ecNumber>
    </recommendedName>
</protein>
<dbReference type="PANTHER" id="PTHR45843:SF1">
    <property type="entry name" value="PEPTIDYL-PROLYL CIS-TRANS ISOMERASE-LIKE 4"/>
    <property type="match status" value="1"/>
</dbReference>
<organism evidence="13 14">
    <name type="scientific">Artemia franciscana</name>
    <name type="common">Brine shrimp</name>
    <name type="synonym">Artemia sanfranciscana</name>
    <dbReference type="NCBI Taxonomy" id="6661"/>
    <lineage>
        <taxon>Eukaryota</taxon>
        <taxon>Metazoa</taxon>
        <taxon>Ecdysozoa</taxon>
        <taxon>Arthropoda</taxon>
        <taxon>Crustacea</taxon>
        <taxon>Branchiopoda</taxon>
        <taxon>Anostraca</taxon>
        <taxon>Artemiidae</taxon>
        <taxon>Artemia</taxon>
    </lineage>
</organism>
<dbReference type="Gene3D" id="2.40.100.10">
    <property type="entry name" value="Cyclophilin-like"/>
    <property type="match status" value="1"/>
</dbReference>
<keyword evidence="7" id="KW-0413">Isomerase</keyword>
<dbReference type="Pfam" id="PF00160">
    <property type="entry name" value="Pro_isomerase"/>
    <property type="match status" value="1"/>
</dbReference>
<feature type="domain" description="PPIase cyclophilin-type" evidence="11">
    <location>
        <begin position="6"/>
        <end position="161"/>
    </location>
</feature>
<keyword evidence="5 9" id="KW-0694">RNA-binding</keyword>
<evidence type="ECO:0000259" key="12">
    <source>
        <dbReference type="PROSITE" id="PS50102"/>
    </source>
</evidence>
<feature type="compositionally biased region" description="Basic residues" evidence="10">
    <location>
        <begin position="801"/>
        <end position="813"/>
    </location>
</feature>
<evidence type="ECO:0000256" key="4">
    <source>
        <dbReference type="ARBA" id="ARBA00013194"/>
    </source>
</evidence>
<evidence type="ECO:0000256" key="5">
    <source>
        <dbReference type="ARBA" id="ARBA00022884"/>
    </source>
</evidence>
<dbReference type="CDD" id="cd01921">
    <property type="entry name" value="cyclophilin_RRM"/>
    <property type="match status" value="1"/>
</dbReference>
<dbReference type="CDD" id="cd12235">
    <property type="entry name" value="RRM_PPIL4"/>
    <property type="match status" value="1"/>
</dbReference>
<feature type="compositionally biased region" description="Basic residues" evidence="10">
    <location>
        <begin position="684"/>
        <end position="723"/>
    </location>
</feature>
<feature type="compositionally biased region" description="Basic and acidic residues" evidence="10">
    <location>
        <begin position="644"/>
        <end position="653"/>
    </location>
</feature>
<evidence type="ECO:0000256" key="9">
    <source>
        <dbReference type="PROSITE-ProRule" id="PRU00176"/>
    </source>
</evidence>
<keyword evidence="8" id="KW-0539">Nucleus</keyword>
<feature type="compositionally biased region" description="Basic and acidic residues" evidence="10">
    <location>
        <begin position="349"/>
        <end position="412"/>
    </location>
</feature>
<feature type="compositionally biased region" description="Basic and acidic residues" evidence="10">
    <location>
        <begin position="669"/>
        <end position="683"/>
    </location>
</feature>
<dbReference type="PANTHER" id="PTHR45843">
    <property type="entry name" value="PEPTIDYL-PROLYL CIS-TRANS ISOMERASE-LIKE 4"/>
    <property type="match status" value="1"/>
</dbReference>
<dbReference type="SUPFAM" id="SSF54928">
    <property type="entry name" value="RNA-binding domain, RBD"/>
    <property type="match status" value="1"/>
</dbReference>
<dbReference type="EMBL" id="JAVRJZ010000016">
    <property type="protein sequence ID" value="KAK2711713.1"/>
    <property type="molecule type" value="Genomic_DNA"/>
</dbReference>
<dbReference type="SMART" id="SM00360">
    <property type="entry name" value="RRM"/>
    <property type="match status" value="1"/>
</dbReference>
<proteinExistence type="predicted"/>
<dbReference type="InterPro" id="IPR000504">
    <property type="entry name" value="RRM_dom"/>
</dbReference>
<dbReference type="GO" id="GO:0005634">
    <property type="term" value="C:nucleus"/>
    <property type="evidence" value="ECO:0007669"/>
    <property type="project" value="UniProtKB-SubCell"/>
</dbReference>
<comment type="subcellular location">
    <subcellularLocation>
        <location evidence="3">Nucleus</location>
    </subcellularLocation>
</comment>
<dbReference type="PROSITE" id="PS50102">
    <property type="entry name" value="RRM"/>
    <property type="match status" value="1"/>
</dbReference>
<evidence type="ECO:0000313" key="14">
    <source>
        <dbReference type="Proteomes" id="UP001187531"/>
    </source>
</evidence>
<dbReference type="Pfam" id="PF00076">
    <property type="entry name" value="RRM_1"/>
    <property type="match status" value="1"/>
</dbReference>
<evidence type="ECO:0000256" key="10">
    <source>
        <dbReference type="SAM" id="MobiDB-lite"/>
    </source>
</evidence>
<feature type="compositionally biased region" description="Basic residues" evidence="10">
    <location>
        <begin position="760"/>
        <end position="774"/>
    </location>
</feature>
<feature type="domain" description="RRM" evidence="12">
    <location>
        <begin position="240"/>
        <end position="318"/>
    </location>
</feature>
<dbReference type="AlphaFoldDB" id="A0AA88HI47"/>
<feature type="compositionally biased region" description="Basic and acidic residues" evidence="10">
    <location>
        <begin position="724"/>
        <end position="744"/>
    </location>
</feature>
<gene>
    <name evidence="13" type="ORF">QYM36_012731</name>
</gene>
<evidence type="ECO:0000256" key="7">
    <source>
        <dbReference type="ARBA" id="ARBA00023235"/>
    </source>
</evidence>